<comment type="caution">
    <text evidence="1">The sequence shown here is derived from an EMBL/GenBank/DDBJ whole genome shotgun (WGS) entry which is preliminary data.</text>
</comment>
<evidence type="ECO:0000313" key="1">
    <source>
        <dbReference type="EMBL" id="CBI08702.1"/>
    </source>
</evidence>
<sequence>MDARVRDKGALRADLHGFPDKSSLAATPKRERDRVCGFGQASQTRVFLRWEYCGRLGGNCMQRRQQIPRGKGRRVEGSSWHGRRSCFCGWWLGGAMERVEAAWRGGRVPDL</sequence>
<dbReference type="EMBL" id="CABQ01000254">
    <property type="protein sequence ID" value="CBI08702.1"/>
    <property type="molecule type" value="Genomic_DNA"/>
</dbReference>
<dbReference type="AlphaFoldDB" id="E6QN81"/>
<accession>E6QN81</accession>
<reference evidence="1" key="1">
    <citation type="submission" date="2009-10" db="EMBL/GenBank/DDBJ databases">
        <title>Diversity of trophic interactions inside an arsenic-rich microbial ecosystem.</title>
        <authorList>
            <person name="Bertin P.N."/>
            <person name="Heinrich-Salmeron A."/>
            <person name="Pelletier E."/>
            <person name="Goulhen-Chollet F."/>
            <person name="Arsene-Ploetze F."/>
            <person name="Gallien S."/>
            <person name="Calteau A."/>
            <person name="Vallenet D."/>
            <person name="Casiot C."/>
            <person name="Chane-Woon-Ming B."/>
            <person name="Giloteaux L."/>
            <person name="Barakat M."/>
            <person name="Bonnefoy V."/>
            <person name="Bruneel O."/>
            <person name="Chandler M."/>
            <person name="Cleiss J."/>
            <person name="Duran R."/>
            <person name="Elbaz-Poulichet F."/>
            <person name="Fonknechten N."/>
            <person name="Lauga B."/>
            <person name="Mornico D."/>
            <person name="Ortet P."/>
            <person name="Schaeffer C."/>
            <person name="Siguier P."/>
            <person name="Alexander Thil Smith A."/>
            <person name="Van Dorsselaer A."/>
            <person name="Weissenbach J."/>
            <person name="Medigue C."/>
            <person name="Le Paslier D."/>
        </authorList>
    </citation>
    <scope>NUCLEOTIDE SEQUENCE</scope>
</reference>
<gene>
    <name evidence="1" type="ORF">CARN6_2197</name>
</gene>
<proteinExistence type="predicted"/>
<name>E6QN81_9ZZZZ</name>
<organism evidence="1">
    <name type="scientific">mine drainage metagenome</name>
    <dbReference type="NCBI Taxonomy" id="410659"/>
    <lineage>
        <taxon>unclassified sequences</taxon>
        <taxon>metagenomes</taxon>
        <taxon>ecological metagenomes</taxon>
    </lineage>
</organism>
<protein>
    <submittedName>
        <fullName evidence="1">Uncharacterized protein</fullName>
    </submittedName>
</protein>